<dbReference type="Proteomes" id="UP001164965">
    <property type="component" value="Chromosome"/>
</dbReference>
<dbReference type="PANTHER" id="PTHR10625:SF10">
    <property type="entry name" value="HISTONE DEACETYLASE HDAC1"/>
    <property type="match status" value="1"/>
</dbReference>
<feature type="domain" description="Histone deacetylase" evidence="5">
    <location>
        <begin position="28"/>
        <end position="321"/>
    </location>
</feature>
<gene>
    <name evidence="6" type="ORF">RHODO2019_09305</name>
</gene>
<dbReference type="InterPro" id="IPR023801">
    <property type="entry name" value="His_deacetylse_dom"/>
</dbReference>
<dbReference type="InterPro" id="IPR037138">
    <property type="entry name" value="His_deacetylse_dom_sf"/>
</dbReference>
<organism evidence="6 7">
    <name type="scientific">Rhodococcus antarcticus</name>
    <dbReference type="NCBI Taxonomy" id="2987751"/>
    <lineage>
        <taxon>Bacteria</taxon>
        <taxon>Bacillati</taxon>
        <taxon>Actinomycetota</taxon>
        <taxon>Actinomycetes</taxon>
        <taxon>Mycobacteriales</taxon>
        <taxon>Nocardiaceae</taxon>
        <taxon>Rhodococcus</taxon>
    </lineage>
</organism>
<dbReference type="InterPro" id="IPR000286">
    <property type="entry name" value="HDACs"/>
</dbReference>
<evidence type="ECO:0000313" key="7">
    <source>
        <dbReference type="Proteomes" id="UP001164965"/>
    </source>
</evidence>
<dbReference type="RefSeq" id="WP_265381542.1">
    <property type="nucleotide sequence ID" value="NZ_CP110615.1"/>
</dbReference>
<dbReference type="InterPro" id="IPR003085">
    <property type="entry name" value="AcuC"/>
</dbReference>
<comment type="similarity">
    <text evidence="2">Belongs to the histone deacetylase family.</text>
</comment>
<keyword evidence="4" id="KW-0006">Acetoin catabolism</keyword>
<dbReference type="InterPro" id="IPR023696">
    <property type="entry name" value="Ureohydrolase_dom_sf"/>
</dbReference>
<accession>A0ABY6NVP4</accession>
<evidence type="ECO:0000256" key="1">
    <source>
        <dbReference type="ARBA" id="ARBA00005101"/>
    </source>
</evidence>
<evidence type="ECO:0000313" key="6">
    <source>
        <dbReference type="EMBL" id="UZJ23435.1"/>
    </source>
</evidence>
<comment type="pathway">
    <text evidence="1">Ketone degradation; acetoin degradation.</text>
</comment>
<protein>
    <recommendedName>
        <fullName evidence="3">Acetoin utilization protein AcuC</fullName>
    </recommendedName>
</protein>
<reference evidence="6" key="1">
    <citation type="submission" date="2022-10" db="EMBL/GenBank/DDBJ databases">
        <title>Rhodococcus sp.75.</title>
        <authorList>
            <person name="Sun M."/>
        </authorList>
    </citation>
    <scope>NUCLEOTIDE SEQUENCE</scope>
    <source>
        <strain evidence="6">75</strain>
    </source>
</reference>
<dbReference type="PANTHER" id="PTHR10625">
    <property type="entry name" value="HISTONE DEACETYLASE HDAC1-RELATED"/>
    <property type="match status" value="1"/>
</dbReference>
<dbReference type="CDD" id="cd09994">
    <property type="entry name" value="HDAC_AcuC_like"/>
    <property type="match status" value="1"/>
</dbReference>
<dbReference type="PRINTS" id="PR01270">
    <property type="entry name" value="HDASUPER"/>
</dbReference>
<dbReference type="SUPFAM" id="SSF52768">
    <property type="entry name" value="Arginase/deacetylase"/>
    <property type="match status" value="1"/>
</dbReference>
<dbReference type="Pfam" id="PF00850">
    <property type="entry name" value="Hist_deacetyl"/>
    <property type="match status" value="1"/>
</dbReference>
<sequence length="404" mass="42884">MSAPAPSPSPPSVVWTPDYLSYQLSPDHPLDPVRLDLTMRLSRELGVLEGVETLTPAVAPDAELLRIHTPGYLNAVKGAPGQLQAVGHGLGSEDNPIFERMHEASALLTGGTLAAAREIAEGRTRRAITIGGGLHHAMADSASGFCVYNDAAVAISWLLDHGFDRIAYVDVDVHHGDGVQAAFLHDPRVLTVSVHQHPATLWPSTGWAHETGTGAAAGSVVNLPLMPGTSDAAWLRAFHAVVPSVVRAFRPQLLVTQCGVDTHREDPLADLRLTVDGHRAAFAALRDLAEETAEGRWLALGGGGYGLVRVVPRSWTHLLAAVLDRDVDPSTAVPPGWTSHAHERWPEIVLPTTMGDDGDTAHEPWGGGVGEAASPAAAKVDTAIRDVRRAVFPLLGLDPDDPRD</sequence>
<proteinExistence type="inferred from homology"/>
<dbReference type="PRINTS" id="PR01272">
    <property type="entry name" value="ACUCPROTEIN"/>
</dbReference>
<dbReference type="Gene3D" id="3.40.800.20">
    <property type="entry name" value="Histone deacetylase domain"/>
    <property type="match status" value="1"/>
</dbReference>
<evidence type="ECO:0000256" key="4">
    <source>
        <dbReference type="ARBA" id="ARBA00022627"/>
    </source>
</evidence>
<evidence type="ECO:0000259" key="5">
    <source>
        <dbReference type="Pfam" id="PF00850"/>
    </source>
</evidence>
<evidence type="ECO:0000256" key="3">
    <source>
        <dbReference type="ARBA" id="ARBA00020218"/>
    </source>
</evidence>
<dbReference type="EMBL" id="CP110615">
    <property type="protein sequence ID" value="UZJ23435.1"/>
    <property type="molecule type" value="Genomic_DNA"/>
</dbReference>
<keyword evidence="7" id="KW-1185">Reference proteome</keyword>
<evidence type="ECO:0000256" key="2">
    <source>
        <dbReference type="ARBA" id="ARBA00005947"/>
    </source>
</evidence>
<name>A0ABY6NVP4_9NOCA</name>